<dbReference type="RefSeq" id="WP_092991852.1">
    <property type="nucleotide sequence ID" value="NZ_FMWD01000001.1"/>
</dbReference>
<dbReference type="EMBL" id="FMWD01000001">
    <property type="protein sequence ID" value="SCZ49920.1"/>
    <property type="molecule type" value="Genomic_DNA"/>
</dbReference>
<dbReference type="Gene3D" id="3.10.290.10">
    <property type="entry name" value="RNA-binding S4 domain"/>
    <property type="match status" value="1"/>
</dbReference>
<sequence>MARQRKQGPENEGREEVRLDKWLWAARFFKTRPQASEAINGGHVHLNGGRVKPSRSVRVGDELTITKGTTRFDIVVTKLSGRRGPASEAQELYDETEESRKRRAAQAENRRLMAAGEPRPERRPDKRQRRHIIRFNKGQE</sequence>
<dbReference type="AlphaFoldDB" id="A0A1G5PLB0"/>
<dbReference type="PROSITE" id="PS50889">
    <property type="entry name" value="S4"/>
    <property type="match status" value="1"/>
</dbReference>
<dbReference type="GO" id="GO:0003727">
    <property type="term" value="F:single-stranded RNA binding"/>
    <property type="evidence" value="ECO:0007669"/>
    <property type="project" value="InterPro"/>
</dbReference>
<feature type="domain" description="RNA-binding S4" evidence="6">
    <location>
        <begin position="17"/>
        <end position="80"/>
    </location>
</feature>
<dbReference type="GO" id="GO:0003677">
    <property type="term" value="F:DNA binding"/>
    <property type="evidence" value="ECO:0007669"/>
    <property type="project" value="UniProtKB-KW"/>
</dbReference>
<dbReference type="GO" id="GO:0043023">
    <property type="term" value="F:ribosomal large subunit binding"/>
    <property type="evidence" value="ECO:0007669"/>
    <property type="project" value="InterPro"/>
</dbReference>
<organism evidence="7 8">
    <name type="scientific">Thiohalomonas denitrificans</name>
    <dbReference type="NCBI Taxonomy" id="415747"/>
    <lineage>
        <taxon>Bacteria</taxon>
        <taxon>Pseudomonadati</taxon>
        <taxon>Pseudomonadota</taxon>
        <taxon>Gammaproteobacteria</taxon>
        <taxon>Thiohalomonadales</taxon>
        <taxon>Thiohalomonadaceae</taxon>
        <taxon>Thiohalomonas</taxon>
    </lineage>
</organism>
<feature type="region of interest" description="Disordered" evidence="5">
    <location>
        <begin position="83"/>
        <end position="140"/>
    </location>
</feature>
<keyword evidence="2 4" id="KW-0694">RNA-binding</keyword>
<gene>
    <name evidence="7" type="ORF">SAMN03097708_00294</name>
</gene>
<evidence type="ECO:0000313" key="7">
    <source>
        <dbReference type="EMBL" id="SCZ49920.1"/>
    </source>
</evidence>
<dbReference type="CDD" id="cd00165">
    <property type="entry name" value="S4"/>
    <property type="match status" value="1"/>
</dbReference>
<dbReference type="SMART" id="SM00363">
    <property type="entry name" value="S4"/>
    <property type="match status" value="1"/>
</dbReference>
<accession>A0A1G5PLB0</accession>
<evidence type="ECO:0000256" key="4">
    <source>
        <dbReference type="PIRNR" id="PIRNR016821"/>
    </source>
</evidence>
<dbReference type="GO" id="GO:0034605">
    <property type="term" value="P:cellular response to heat"/>
    <property type="evidence" value="ECO:0007669"/>
    <property type="project" value="InterPro"/>
</dbReference>
<reference evidence="7 8" key="1">
    <citation type="submission" date="2016-10" db="EMBL/GenBank/DDBJ databases">
        <authorList>
            <person name="de Groot N.N."/>
        </authorList>
    </citation>
    <scope>NUCLEOTIDE SEQUENCE [LARGE SCALE GENOMIC DNA]</scope>
    <source>
        <strain evidence="7 8">HLD2</strain>
    </source>
</reference>
<dbReference type="InterPro" id="IPR025708">
    <property type="entry name" value="HSP15"/>
</dbReference>
<dbReference type="InterPro" id="IPR002942">
    <property type="entry name" value="S4_RNA-bd"/>
</dbReference>
<name>A0A1G5PLB0_9GAMM</name>
<dbReference type="Proteomes" id="UP000199648">
    <property type="component" value="Unassembled WGS sequence"/>
</dbReference>
<keyword evidence="8" id="KW-1185">Reference proteome</keyword>
<dbReference type="Pfam" id="PF01479">
    <property type="entry name" value="S4"/>
    <property type="match status" value="1"/>
</dbReference>
<evidence type="ECO:0000313" key="8">
    <source>
        <dbReference type="Proteomes" id="UP000199648"/>
    </source>
</evidence>
<dbReference type="SUPFAM" id="SSF55174">
    <property type="entry name" value="Alpha-L RNA-binding motif"/>
    <property type="match status" value="1"/>
</dbReference>
<proteinExistence type="inferred from homology"/>
<protein>
    <recommendedName>
        <fullName evidence="4">Heat shock protein 15</fullName>
    </recommendedName>
</protein>
<dbReference type="InterPro" id="IPR036986">
    <property type="entry name" value="S4_RNA-bd_sf"/>
</dbReference>
<evidence type="ECO:0000259" key="6">
    <source>
        <dbReference type="SMART" id="SM00363"/>
    </source>
</evidence>
<feature type="compositionally biased region" description="Basic residues" evidence="5">
    <location>
        <begin position="125"/>
        <end position="134"/>
    </location>
</feature>
<evidence type="ECO:0000256" key="1">
    <source>
        <dbReference type="ARBA" id="ARBA00008396"/>
    </source>
</evidence>
<keyword evidence="7" id="KW-0346">Stress response</keyword>
<dbReference type="PIRSF" id="PIRSF016821">
    <property type="entry name" value="HSP15"/>
    <property type="match status" value="1"/>
</dbReference>
<dbReference type="STRING" id="415747.SAMN03097708_00294"/>
<evidence type="ECO:0000256" key="2">
    <source>
        <dbReference type="ARBA" id="ARBA00022884"/>
    </source>
</evidence>
<evidence type="ECO:0000256" key="5">
    <source>
        <dbReference type="SAM" id="MobiDB-lite"/>
    </source>
</evidence>
<dbReference type="OrthoDB" id="9797176at2"/>
<keyword evidence="3 4" id="KW-0238">DNA-binding</keyword>
<evidence type="ECO:0000256" key="3">
    <source>
        <dbReference type="ARBA" id="ARBA00023125"/>
    </source>
</evidence>
<comment type="similarity">
    <text evidence="1 4">Belongs to the HSP15 family.</text>
</comment>